<protein>
    <submittedName>
        <fullName evidence="5">ATP-binding cassette domain-containing protein</fullName>
    </submittedName>
</protein>
<dbReference type="InterPro" id="IPR051309">
    <property type="entry name" value="ABCF_ATPase"/>
</dbReference>
<reference evidence="5 6" key="1">
    <citation type="submission" date="2023-02" db="EMBL/GenBank/DDBJ databases">
        <title>Whole genome sequenc of Paracoccus marcusii MBLB0836.</title>
        <authorList>
            <person name="Seo M.-J."/>
            <person name="Cho E.-S."/>
            <person name="Hwang C.Y."/>
        </authorList>
    </citation>
    <scope>NUCLEOTIDE SEQUENCE [LARGE SCALE GENOMIC DNA]</scope>
    <source>
        <strain evidence="5 6">MBLB0836</strain>
    </source>
</reference>
<dbReference type="SUPFAM" id="SSF52540">
    <property type="entry name" value="P-loop containing nucleoside triphosphate hydrolases"/>
    <property type="match status" value="2"/>
</dbReference>
<dbReference type="PANTHER" id="PTHR42855:SF1">
    <property type="entry name" value="ABC TRANSPORTER DOMAIN-CONTAINING PROTEIN"/>
    <property type="match status" value="1"/>
</dbReference>
<organism evidence="5 6">
    <name type="scientific">Paracoccus marcusii</name>
    <dbReference type="NCBI Taxonomy" id="59779"/>
    <lineage>
        <taxon>Bacteria</taxon>
        <taxon>Pseudomonadati</taxon>
        <taxon>Pseudomonadota</taxon>
        <taxon>Alphaproteobacteria</taxon>
        <taxon>Rhodobacterales</taxon>
        <taxon>Paracoccaceae</taxon>
        <taxon>Paracoccus</taxon>
    </lineage>
</organism>
<dbReference type="InterPro" id="IPR003439">
    <property type="entry name" value="ABC_transporter-like_ATP-bd"/>
</dbReference>
<dbReference type="InterPro" id="IPR027417">
    <property type="entry name" value="P-loop_NTPase"/>
</dbReference>
<feature type="coiled-coil region" evidence="3">
    <location>
        <begin position="571"/>
        <end position="598"/>
    </location>
</feature>
<feature type="domain" description="ABC transporter" evidence="4">
    <location>
        <begin position="283"/>
        <end position="508"/>
    </location>
</feature>
<evidence type="ECO:0000313" key="5">
    <source>
        <dbReference type="EMBL" id="WDA11944.1"/>
    </source>
</evidence>
<dbReference type="Gene3D" id="3.40.50.300">
    <property type="entry name" value="P-loop containing nucleotide triphosphate hydrolases"/>
    <property type="match status" value="2"/>
</dbReference>
<dbReference type="PANTHER" id="PTHR42855">
    <property type="entry name" value="ABC TRANSPORTER ATP-BINDING SUBUNIT"/>
    <property type="match status" value="1"/>
</dbReference>
<accession>A0ABY7UPS5</accession>
<proteinExistence type="predicted"/>
<gene>
    <name evidence="5" type="ORF">PRL19_11650</name>
</gene>
<dbReference type="InterPro" id="IPR037118">
    <property type="entry name" value="Val-tRNA_synth_C_sf"/>
</dbReference>
<dbReference type="InterPro" id="IPR003593">
    <property type="entry name" value="AAA+_ATPase"/>
</dbReference>
<dbReference type="PROSITE" id="PS50893">
    <property type="entry name" value="ABC_TRANSPORTER_2"/>
    <property type="match status" value="2"/>
</dbReference>
<dbReference type="InterPro" id="IPR017871">
    <property type="entry name" value="ABC_transporter-like_CS"/>
</dbReference>
<evidence type="ECO:0000256" key="2">
    <source>
        <dbReference type="ARBA" id="ARBA00022840"/>
    </source>
</evidence>
<dbReference type="SMART" id="SM00382">
    <property type="entry name" value="AAA"/>
    <property type="match status" value="2"/>
</dbReference>
<keyword evidence="3" id="KW-0175">Coiled coil</keyword>
<dbReference type="PROSITE" id="PS00211">
    <property type="entry name" value="ABC_TRANSPORTER_1"/>
    <property type="match status" value="1"/>
</dbReference>
<dbReference type="CDD" id="cd03221">
    <property type="entry name" value="ABCF_EF-3"/>
    <property type="match status" value="2"/>
</dbReference>
<evidence type="ECO:0000313" key="6">
    <source>
        <dbReference type="Proteomes" id="UP001216899"/>
    </source>
</evidence>
<evidence type="ECO:0000259" key="4">
    <source>
        <dbReference type="PROSITE" id="PS50893"/>
    </source>
</evidence>
<keyword evidence="1" id="KW-0547">Nucleotide-binding</keyword>
<dbReference type="Pfam" id="PF00005">
    <property type="entry name" value="ABC_tran"/>
    <property type="match status" value="2"/>
</dbReference>
<dbReference type="RefSeq" id="WP_273743074.1">
    <property type="nucleotide sequence ID" value="NZ_CP117466.1"/>
</dbReference>
<dbReference type="Proteomes" id="UP001216899">
    <property type="component" value="Chromosome"/>
</dbReference>
<evidence type="ECO:0000256" key="1">
    <source>
        <dbReference type="ARBA" id="ARBA00022741"/>
    </source>
</evidence>
<keyword evidence="2 5" id="KW-0067">ATP-binding</keyword>
<dbReference type="Gene3D" id="1.10.287.380">
    <property type="entry name" value="Valyl-tRNA synthetase, C-terminal domain"/>
    <property type="match status" value="1"/>
</dbReference>
<evidence type="ECO:0000256" key="3">
    <source>
        <dbReference type="SAM" id="Coils"/>
    </source>
</evidence>
<dbReference type="InterPro" id="IPR032524">
    <property type="entry name" value="ABC_tran_C"/>
</dbReference>
<name>A0ABY7UPS5_9RHOB</name>
<feature type="domain" description="ABC transporter" evidence="4">
    <location>
        <begin position="7"/>
        <end position="216"/>
    </location>
</feature>
<dbReference type="GO" id="GO:0005524">
    <property type="term" value="F:ATP binding"/>
    <property type="evidence" value="ECO:0007669"/>
    <property type="project" value="UniProtKB-KW"/>
</dbReference>
<dbReference type="EMBL" id="CP117466">
    <property type="protein sequence ID" value="WDA11944.1"/>
    <property type="molecule type" value="Genomic_DNA"/>
</dbReference>
<keyword evidence="6" id="KW-1185">Reference proteome</keyword>
<dbReference type="Pfam" id="PF16326">
    <property type="entry name" value="ABC_tran_CTD"/>
    <property type="match status" value="1"/>
</dbReference>
<sequence length="601" mass="65753">MARAPLLQLSDISLTYGGDPIFEGLSLNVQPGDRVALVGRNGSGKSTLMKVMAGFVEPDRGDVVLAAGVSTGYMEQDPDLSGFETLGDFARDGLEPGEDYLVDMAAEGLKFDPDRPVATASGGERRRAALARLLARAPELMLLDEPTNHLDIEAIGWLEDHLSQTRAGFVLISHDRAFLRRLTKATLWIDRGQVRRQERGFEGFEDWREATWAAEDDARHKLDRKIKAEARWAVEGISARRKRNQGRVRALAALRAERSSQIRRQGTAAMAFDSGTTSGKKVVEATGIAKAFGDKTILRPFDLRIQRGDRIAFVGPNGAGKTTLIKMLTGEIAPDQGTVTMGTNLEIAVFDQARAALNPDQTLWESLTGDPEMRVSGRADQVMVRGQPKHVVAYLKDFLFDDAQARAPVRSLSGGEKARLLLARLMARPSNLLVMDEPTNDLDVETLDLLQDLLGEYDGTVLLVSHDRDFIDRVADTTVAMEGDGRATVYAGGWSDYQAQRGETVVEEPVAVAKTAPVTDKPKATRDGLSFTERHRLEALPGVIAKLEAEIAKLSEFMSDPTLFQTAPAKFEKASLALSERQAALADAEEEWMSLEEKAAV</sequence>